<dbReference type="Gene3D" id="3.40.1410.10">
    <property type="entry name" value="Chorismate lyase-like"/>
    <property type="match status" value="1"/>
</dbReference>
<evidence type="ECO:0000256" key="2">
    <source>
        <dbReference type="ARBA" id="ARBA00023125"/>
    </source>
</evidence>
<gene>
    <name evidence="5" type="ORF">AVDCRST_MAG85-1393</name>
</gene>
<evidence type="ECO:0000313" key="5">
    <source>
        <dbReference type="EMBL" id="CAA9494373.1"/>
    </source>
</evidence>
<evidence type="ECO:0000256" key="3">
    <source>
        <dbReference type="ARBA" id="ARBA00023163"/>
    </source>
</evidence>
<dbReference type="Pfam" id="PF00392">
    <property type="entry name" value="GntR"/>
    <property type="match status" value="1"/>
</dbReference>
<evidence type="ECO:0000259" key="4">
    <source>
        <dbReference type="PROSITE" id="PS50949"/>
    </source>
</evidence>
<proteinExistence type="predicted"/>
<organism evidence="5">
    <name type="scientific">uncultured Solirubrobacteraceae bacterium</name>
    <dbReference type="NCBI Taxonomy" id="1162706"/>
    <lineage>
        <taxon>Bacteria</taxon>
        <taxon>Bacillati</taxon>
        <taxon>Actinomycetota</taxon>
        <taxon>Thermoleophilia</taxon>
        <taxon>Solirubrobacterales</taxon>
        <taxon>Solirubrobacteraceae</taxon>
        <taxon>environmental samples</taxon>
    </lineage>
</organism>
<dbReference type="Pfam" id="PF07702">
    <property type="entry name" value="UTRA"/>
    <property type="match status" value="1"/>
</dbReference>
<reference evidence="5" key="1">
    <citation type="submission" date="2020-02" db="EMBL/GenBank/DDBJ databases">
        <authorList>
            <person name="Meier V. D."/>
        </authorList>
    </citation>
    <scope>NUCLEOTIDE SEQUENCE</scope>
    <source>
        <strain evidence="5">AVDCRST_MAG85</strain>
    </source>
</reference>
<dbReference type="InterPro" id="IPR000524">
    <property type="entry name" value="Tscrpt_reg_HTH_GntR"/>
</dbReference>
<dbReference type="SMART" id="SM00866">
    <property type="entry name" value="UTRA"/>
    <property type="match status" value="1"/>
</dbReference>
<dbReference type="Gene3D" id="1.10.10.10">
    <property type="entry name" value="Winged helix-like DNA-binding domain superfamily/Winged helix DNA-binding domain"/>
    <property type="match status" value="1"/>
</dbReference>
<evidence type="ECO:0000256" key="1">
    <source>
        <dbReference type="ARBA" id="ARBA00023015"/>
    </source>
</evidence>
<dbReference type="PANTHER" id="PTHR44846">
    <property type="entry name" value="MANNOSYL-D-GLYCERATE TRANSPORT/METABOLISM SYSTEM REPRESSOR MNGR-RELATED"/>
    <property type="match status" value="1"/>
</dbReference>
<dbReference type="SUPFAM" id="SSF64288">
    <property type="entry name" value="Chorismate lyase-like"/>
    <property type="match status" value="1"/>
</dbReference>
<dbReference type="GO" id="GO:0003677">
    <property type="term" value="F:DNA binding"/>
    <property type="evidence" value="ECO:0007669"/>
    <property type="project" value="UniProtKB-KW"/>
</dbReference>
<sequence>MRPFELEEAIAERIVGGDIRPGQRMTDRELVKDHDVGRLAARQVLAALSRRGLVELRDHHEAIVTRPKVEHDLRNPAGFSEQMAAAGLEPASKLIAADVVVAPPAIAAALELEPHARVAKIERVRYASKVALVSEEAWLPDELFPELVSLGLRDSLYTLMRDCYARGPARAVERLEAVPARAIDAERLKVPEGSPLMLVERIAYDEEGTPIEFGRDRFRGDRARFVSQTVPRVSA</sequence>
<feature type="domain" description="HTH gntR-type" evidence="4">
    <location>
        <begin position="1"/>
        <end position="67"/>
    </location>
</feature>
<dbReference type="PROSITE" id="PS50949">
    <property type="entry name" value="HTH_GNTR"/>
    <property type="match status" value="1"/>
</dbReference>
<dbReference type="PANTHER" id="PTHR44846:SF1">
    <property type="entry name" value="MANNOSYL-D-GLYCERATE TRANSPORT_METABOLISM SYSTEM REPRESSOR MNGR-RELATED"/>
    <property type="match status" value="1"/>
</dbReference>
<dbReference type="InterPro" id="IPR036390">
    <property type="entry name" value="WH_DNA-bd_sf"/>
</dbReference>
<accession>A0A6J4SC35</accession>
<protein>
    <recommendedName>
        <fullName evidence="4">HTH gntR-type domain-containing protein</fullName>
    </recommendedName>
</protein>
<dbReference type="InterPro" id="IPR036388">
    <property type="entry name" value="WH-like_DNA-bd_sf"/>
</dbReference>
<keyword evidence="2" id="KW-0238">DNA-binding</keyword>
<dbReference type="InterPro" id="IPR050679">
    <property type="entry name" value="Bact_HTH_transcr_reg"/>
</dbReference>
<dbReference type="AlphaFoldDB" id="A0A6J4SC35"/>
<dbReference type="SUPFAM" id="SSF46785">
    <property type="entry name" value="Winged helix' DNA-binding domain"/>
    <property type="match status" value="1"/>
</dbReference>
<dbReference type="InterPro" id="IPR011663">
    <property type="entry name" value="UTRA"/>
</dbReference>
<name>A0A6J4SC35_9ACTN</name>
<keyword evidence="1" id="KW-0805">Transcription regulation</keyword>
<dbReference type="GO" id="GO:0045892">
    <property type="term" value="P:negative regulation of DNA-templated transcription"/>
    <property type="evidence" value="ECO:0007669"/>
    <property type="project" value="TreeGrafter"/>
</dbReference>
<dbReference type="GO" id="GO:0003700">
    <property type="term" value="F:DNA-binding transcription factor activity"/>
    <property type="evidence" value="ECO:0007669"/>
    <property type="project" value="InterPro"/>
</dbReference>
<keyword evidence="3" id="KW-0804">Transcription</keyword>
<dbReference type="EMBL" id="CADCVT010000153">
    <property type="protein sequence ID" value="CAA9494373.1"/>
    <property type="molecule type" value="Genomic_DNA"/>
</dbReference>
<dbReference type="InterPro" id="IPR028978">
    <property type="entry name" value="Chorismate_lyase_/UTRA_dom_sf"/>
</dbReference>